<accession>A0ABS9R978</accession>
<organism evidence="1 2">
    <name type="scientific">Amedibacillus hominis</name>
    <dbReference type="NCBI Taxonomy" id="2897776"/>
    <lineage>
        <taxon>Bacteria</taxon>
        <taxon>Bacillati</taxon>
        <taxon>Bacillota</taxon>
        <taxon>Erysipelotrichia</taxon>
        <taxon>Erysipelotrichales</taxon>
        <taxon>Erysipelotrichaceae</taxon>
        <taxon>Amedibacillus</taxon>
    </lineage>
</organism>
<dbReference type="InterPro" id="IPR010719">
    <property type="entry name" value="MnmM_MeTrfase"/>
</dbReference>
<protein>
    <submittedName>
        <fullName evidence="1">Class I SAM-dependent methyltransferase</fullName>
    </submittedName>
</protein>
<keyword evidence="1" id="KW-0808">Transferase</keyword>
<keyword evidence="1" id="KW-0489">Methyltransferase</keyword>
<proteinExistence type="predicted"/>
<dbReference type="Gene3D" id="3.40.50.150">
    <property type="entry name" value="Vaccinia Virus protein VP39"/>
    <property type="match status" value="1"/>
</dbReference>
<dbReference type="Proteomes" id="UP001202402">
    <property type="component" value="Unassembled WGS sequence"/>
</dbReference>
<keyword evidence="2" id="KW-1185">Reference proteome</keyword>
<comment type="caution">
    <text evidence="1">The sequence shown here is derived from an EMBL/GenBank/DDBJ whole genome shotgun (WGS) entry which is preliminary data.</text>
</comment>
<dbReference type="PANTHER" id="PTHR35276">
    <property type="entry name" value="S-ADENOSYL-L-METHIONINE-DEPENDENT METHYLTRANSFERASES SUPERFAMILY PROTEIN"/>
    <property type="match status" value="1"/>
</dbReference>
<dbReference type="GO" id="GO:0032259">
    <property type="term" value="P:methylation"/>
    <property type="evidence" value="ECO:0007669"/>
    <property type="project" value="UniProtKB-KW"/>
</dbReference>
<reference evidence="1 2" key="1">
    <citation type="submission" date="2022-02" db="EMBL/GenBank/DDBJ databases">
        <title>Genome of Erysipelotrichaceae sp. nov. NSJ-176 isolated from human feces.</title>
        <authorList>
            <person name="Abdugheni R."/>
        </authorList>
    </citation>
    <scope>NUCLEOTIDE SEQUENCE [LARGE SCALE GENOMIC DNA]</scope>
    <source>
        <strain evidence="1 2">NSJ-176</strain>
    </source>
</reference>
<name>A0ABS9R978_9FIRM</name>
<dbReference type="GO" id="GO:0008168">
    <property type="term" value="F:methyltransferase activity"/>
    <property type="evidence" value="ECO:0007669"/>
    <property type="project" value="UniProtKB-KW"/>
</dbReference>
<evidence type="ECO:0000313" key="2">
    <source>
        <dbReference type="Proteomes" id="UP001202402"/>
    </source>
</evidence>
<sequence>MKKVVDIAHDILKNINIENGIYADFTCGNGYDTCFLASLEKVQKVYAFDIQKEALQQSIQAVSELGYYDKCRFILDGHEHLDQYITEPLAGAIFNFGYLPHGDENVTTLLHTSRIAVQKALKQLQKHGMLILVIYPGHDEGKKESCYFSEWVKTLDSHYYSCMGIRMENKKESPYLLVIEKLRNQ</sequence>
<dbReference type="PANTHER" id="PTHR35276:SF1">
    <property type="entry name" value="TRNA (MNM(5)S(2)U34)-METHYLTRANSFERASE, CHLOROPLASTIC"/>
    <property type="match status" value="1"/>
</dbReference>
<dbReference type="SUPFAM" id="SSF53335">
    <property type="entry name" value="S-adenosyl-L-methionine-dependent methyltransferases"/>
    <property type="match status" value="1"/>
</dbReference>
<dbReference type="RefSeq" id="WP_158552202.1">
    <property type="nucleotide sequence ID" value="NZ_JAKVPQ010000011.1"/>
</dbReference>
<gene>
    <name evidence="1" type="ORF">LQE99_13905</name>
</gene>
<evidence type="ECO:0000313" key="1">
    <source>
        <dbReference type="EMBL" id="MCH4286216.1"/>
    </source>
</evidence>
<dbReference type="EMBL" id="JAKVPQ010000011">
    <property type="protein sequence ID" value="MCH4286216.1"/>
    <property type="molecule type" value="Genomic_DNA"/>
</dbReference>
<dbReference type="Pfam" id="PF06962">
    <property type="entry name" value="rRNA_methylase"/>
    <property type="match status" value="1"/>
</dbReference>
<dbReference type="InterPro" id="IPR029063">
    <property type="entry name" value="SAM-dependent_MTases_sf"/>
</dbReference>